<accession>A0A1X7UFN7</accession>
<evidence type="ECO:0000313" key="2">
    <source>
        <dbReference type="EnsemblMetazoa" id="Aqu2.1.26296_001"/>
    </source>
</evidence>
<feature type="signal peptide" evidence="1">
    <location>
        <begin position="1"/>
        <end position="21"/>
    </location>
</feature>
<feature type="chain" id="PRO_5012869401" evidence="1">
    <location>
        <begin position="22"/>
        <end position="64"/>
    </location>
</feature>
<sequence>MFVSIAIVLGATVWHLMRVHELASLPSSQLDELQMNTSTTKEVKSHIYSVMKSKGDETKALETI</sequence>
<dbReference type="EnsemblMetazoa" id="Aqu2.1.26296_001">
    <property type="protein sequence ID" value="Aqu2.1.26296_001"/>
    <property type="gene ID" value="Aqu2.1.26296"/>
</dbReference>
<dbReference type="AlphaFoldDB" id="A0A1X7UFN7"/>
<evidence type="ECO:0000256" key="1">
    <source>
        <dbReference type="SAM" id="SignalP"/>
    </source>
</evidence>
<name>A0A1X7UFN7_AMPQE</name>
<proteinExistence type="predicted"/>
<reference evidence="2" key="1">
    <citation type="submission" date="2017-05" db="UniProtKB">
        <authorList>
            <consortium name="EnsemblMetazoa"/>
        </authorList>
    </citation>
    <scope>IDENTIFICATION</scope>
</reference>
<protein>
    <submittedName>
        <fullName evidence="2">Uncharacterized protein</fullName>
    </submittedName>
</protein>
<organism evidence="2">
    <name type="scientific">Amphimedon queenslandica</name>
    <name type="common">Sponge</name>
    <dbReference type="NCBI Taxonomy" id="400682"/>
    <lineage>
        <taxon>Eukaryota</taxon>
        <taxon>Metazoa</taxon>
        <taxon>Porifera</taxon>
        <taxon>Demospongiae</taxon>
        <taxon>Heteroscleromorpha</taxon>
        <taxon>Haplosclerida</taxon>
        <taxon>Niphatidae</taxon>
        <taxon>Amphimedon</taxon>
    </lineage>
</organism>
<keyword evidence="1" id="KW-0732">Signal</keyword>
<dbReference type="InParanoid" id="A0A1X7UFN7"/>